<reference evidence="1" key="1">
    <citation type="submission" date="2021-05" db="EMBL/GenBank/DDBJ databases">
        <authorList>
            <person name="Pan Q."/>
            <person name="Jouanno E."/>
            <person name="Zahm M."/>
            <person name="Klopp C."/>
            <person name="Cabau C."/>
            <person name="Louis A."/>
            <person name="Berthelot C."/>
            <person name="Parey E."/>
            <person name="Roest Crollius H."/>
            <person name="Montfort J."/>
            <person name="Robinson-Rechavi M."/>
            <person name="Bouchez O."/>
            <person name="Lampietro C."/>
            <person name="Lopez Roques C."/>
            <person name="Donnadieu C."/>
            <person name="Postlethwait J."/>
            <person name="Bobe J."/>
            <person name="Dillon D."/>
            <person name="Chandos A."/>
            <person name="von Hippel F."/>
            <person name="Guiguen Y."/>
        </authorList>
    </citation>
    <scope>NUCLEOTIDE SEQUENCE</scope>
    <source>
        <strain evidence="1">YG-Jan2019</strain>
    </source>
</reference>
<dbReference type="Proteomes" id="UP001157502">
    <property type="component" value="Chromosome 17"/>
</dbReference>
<protein>
    <submittedName>
        <fullName evidence="1">Uncharacterized protein</fullName>
    </submittedName>
</protein>
<gene>
    <name evidence="1" type="ORF">DPEC_G00206030</name>
</gene>
<evidence type="ECO:0000313" key="2">
    <source>
        <dbReference type="Proteomes" id="UP001157502"/>
    </source>
</evidence>
<sequence length="181" mass="20166">MVAHDLFLKKITKTKGSPFVTLLIDGKPLSFLVDTGAELSVIMHDPMLKFPMSNETVCTVGASGLEMTEALTMPLSVEGTRCQHQFVFSSCCPCNLAGGDLMCKLGMKVACGLDGNKITQPQENYQIMMLSDIHTGPDWHYAWNLKSDVNSKRIDEIFSIVRSHWENKGRVTLYVEMFPIC</sequence>
<keyword evidence="2" id="KW-1185">Reference proteome</keyword>
<organism evidence="1 2">
    <name type="scientific">Dallia pectoralis</name>
    <name type="common">Alaska blackfish</name>
    <dbReference type="NCBI Taxonomy" id="75939"/>
    <lineage>
        <taxon>Eukaryota</taxon>
        <taxon>Metazoa</taxon>
        <taxon>Chordata</taxon>
        <taxon>Craniata</taxon>
        <taxon>Vertebrata</taxon>
        <taxon>Euteleostomi</taxon>
        <taxon>Actinopterygii</taxon>
        <taxon>Neopterygii</taxon>
        <taxon>Teleostei</taxon>
        <taxon>Protacanthopterygii</taxon>
        <taxon>Esociformes</taxon>
        <taxon>Umbridae</taxon>
        <taxon>Dallia</taxon>
    </lineage>
</organism>
<accession>A0ACC2G4P1</accession>
<name>A0ACC2G4P1_DALPE</name>
<dbReference type="EMBL" id="CM055744">
    <property type="protein sequence ID" value="KAJ7998546.1"/>
    <property type="molecule type" value="Genomic_DNA"/>
</dbReference>
<evidence type="ECO:0000313" key="1">
    <source>
        <dbReference type="EMBL" id="KAJ7998546.1"/>
    </source>
</evidence>
<proteinExistence type="predicted"/>
<comment type="caution">
    <text evidence="1">The sequence shown here is derived from an EMBL/GenBank/DDBJ whole genome shotgun (WGS) entry which is preliminary data.</text>
</comment>